<dbReference type="CDD" id="cd05009">
    <property type="entry name" value="SIS_GlmS_GlmD_2"/>
    <property type="match status" value="1"/>
</dbReference>
<dbReference type="InterPro" id="IPR046348">
    <property type="entry name" value="SIS_dom_sf"/>
</dbReference>
<evidence type="ECO:0000313" key="4">
    <source>
        <dbReference type="Proteomes" id="UP000254869"/>
    </source>
</evidence>
<dbReference type="PANTHER" id="PTHR10937:SF8">
    <property type="entry name" value="AMINOTRANSFERASE-RELATED"/>
    <property type="match status" value="1"/>
</dbReference>
<dbReference type="GO" id="GO:0097367">
    <property type="term" value="F:carbohydrate derivative binding"/>
    <property type="evidence" value="ECO:0007669"/>
    <property type="project" value="InterPro"/>
</dbReference>
<reference evidence="3 4" key="1">
    <citation type="submission" date="2018-07" db="EMBL/GenBank/DDBJ databases">
        <title>Genomic Encyclopedia of Type Strains, Phase IV (KMG-IV): sequencing the most valuable type-strain genomes for metagenomic binning, comparative biology and taxonomic classification.</title>
        <authorList>
            <person name="Goeker M."/>
        </authorList>
    </citation>
    <scope>NUCLEOTIDE SEQUENCE [LARGE SCALE GENOMIC DNA]</scope>
    <source>
        <strain evidence="3 4">DSM 44290</strain>
    </source>
</reference>
<dbReference type="Pfam" id="PF01380">
    <property type="entry name" value="SIS"/>
    <property type="match status" value="2"/>
</dbReference>
<gene>
    <name evidence="3" type="ORF">DFR76_107221</name>
</gene>
<dbReference type="InterPro" id="IPR001347">
    <property type="entry name" value="SIS_dom"/>
</dbReference>
<dbReference type="Proteomes" id="UP000254869">
    <property type="component" value="Unassembled WGS sequence"/>
</dbReference>
<feature type="domain" description="SIS" evidence="2">
    <location>
        <begin position="200"/>
        <end position="339"/>
    </location>
</feature>
<evidence type="ECO:0000313" key="3">
    <source>
        <dbReference type="EMBL" id="RDI64844.1"/>
    </source>
</evidence>
<dbReference type="PANTHER" id="PTHR10937">
    <property type="entry name" value="GLUCOSAMINE--FRUCTOSE-6-PHOSPHATE AMINOTRANSFERASE, ISOMERIZING"/>
    <property type="match status" value="1"/>
</dbReference>
<dbReference type="GO" id="GO:1901135">
    <property type="term" value="P:carbohydrate derivative metabolic process"/>
    <property type="evidence" value="ECO:0007669"/>
    <property type="project" value="InterPro"/>
</dbReference>
<dbReference type="EMBL" id="QQBC01000007">
    <property type="protein sequence ID" value="RDI64844.1"/>
    <property type="molecule type" value="Genomic_DNA"/>
</dbReference>
<comment type="caution">
    <text evidence="3">The sequence shown here is derived from an EMBL/GenBank/DDBJ whole genome shotgun (WGS) entry which is preliminary data.</text>
</comment>
<name>A0A370I6A2_9NOCA</name>
<evidence type="ECO:0000256" key="1">
    <source>
        <dbReference type="ARBA" id="ARBA00022737"/>
    </source>
</evidence>
<dbReference type="STRING" id="1210086.GCA_001613105_02356"/>
<dbReference type="Gene3D" id="3.40.50.10490">
    <property type="entry name" value="Glucose-6-phosphate isomerase like protein, domain 1"/>
    <property type="match status" value="2"/>
</dbReference>
<proteinExistence type="predicted"/>
<dbReference type="PROSITE" id="PS51464">
    <property type="entry name" value="SIS"/>
    <property type="match status" value="2"/>
</dbReference>
<evidence type="ECO:0000259" key="2">
    <source>
        <dbReference type="PROSITE" id="PS51464"/>
    </source>
</evidence>
<accession>A0A370I6A2</accession>
<keyword evidence="1" id="KW-0677">Repeat</keyword>
<organism evidence="3 4">
    <name type="scientific">Nocardia pseudobrasiliensis</name>
    <dbReference type="NCBI Taxonomy" id="45979"/>
    <lineage>
        <taxon>Bacteria</taxon>
        <taxon>Bacillati</taxon>
        <taxon>Actinomycetota</taxon>
        <taxon>Actinomycetes</taxon>
        <taxon>Mycobacteriales</taxon>
        <taxon>Nocardiaceae</taxon>
        <taxon>Nocardia</taxon>
    </lineage>
</organism>
<dbReference type="SUPFAM" id="SSF53697">
    <property type="entry name" value="SIS domain"/>
    <property type="match status" value="1"/>
</dbReference>
<dbReference type="AlphaFoldDB" id="A0A370I6A2"/>
<dbReference type="InterPro" id="IPR035490">
    <property type="entry name" value="GlmS/FrlB_SIS"/>
</dbReference>
<sequence>MTEQHKPGALMAAEIAEQPAAWQRLLSEGTDAIRAAAARIAEYQPRFVLFVARGTSDHAALYGKYLVEIHHGLPAGLASPSTMTVYGSTPDLRDVLVVAVSQSGGSPDLVQSVEVARRQGALTLALTNNPNSALAAAAEVHIDILAGPELAVAATKSYTAELLALYLMLEFARGGDGSDTAELPRLGAQVLESGAALAGAAARYRFAQRLITSARGYSYPTAREAALKLMETSYLSAQAFSGADLLHGPLATIDPSVPVLAIVPEGRGGKAMLPVLARLAELRADVFGVGAAEAISGLTGGVTLPTGVPESLSPLLEILPLQQLAFHLAIARGGDPDRPRGLNKVTETL</sequence>
<dbReference type="InterPro" id="IPR035466">
    <property type="entry name" value="GlmS/AgaS_SIS"/>
</dbReference>
<feature type="domain" description="SIS" evidence="2">
    <location>
        <begin position="36"/>
        <end position="178"/>
    </location>
</feature>
<keyword evidence="4" id="KW-1185">Reference proteome</keyword>
<dbReference type="CDD" id="cd05008">
    <property type="entry name" value="SIS_GlmS_GlmD_1"/>
    <property type="match status" value="1"/>
</dbReference>
<protein>
    <submittedName>
        <fullName evidence="3">Glutamine--fructose-6-phosphate transaminase</fullName>
    </submittedName>
</protein>